<dbReference type="AlphaFoldDB" id="A0A251THG9"/>
<dbReference type="EMBL" id="CM007899">
    <property type="protein sequence ID" value="OTG10344.1"/>
    <property type="molecule type" value="Genomic_DNA"/>
</dbReference>
<reference evidence="2" key="1">
    <citation type="journal article" date="2017" name="Nature">
        <title>The sunflower genome provides insights into oil metabolism, flowering and Asterid evolution.</title>
        <authorList>
            <person name="Badouin H."/>
            <person name="Gouzy J."/>
            <person name="Grassa C.J."/>
            <person name="Murat F."/>
            <person name="Staton S.E."/>
            <person name="Cottret L."/>
            <person name="Lelandais-Briere C."/>
            <person name="Owens G.L."/>
            <person name="Carrere S."/>
            <person name="Mayjonade B."/>
            <person name="Legrand L."/>
            <person name="Gill N."/>
            <person name="Kane N.C."/>
            <person name="Bowers J.E."/>
            <person name="Hubner S."/>
            <person name="Bellec A."/>
            <person name="Berard A."/>
            <person name="Berges H."/>
            <person name="Blanchet N."/>
            <person name="Boniface M.C."/>
            <person name="Brunel D."/>
            <person name="Catrice O."/>
            <person name="Chaidir N."/>
            <person name="Claudel C."/>
            <person name="Donnadieu C."/>
            <person name="Faraut T."/>
            <person name="Fievet G."/>
            <person name="Helmstetter N."/>
            <person name="King M."/>
            <person name="Knapp S.J."/>
            <person name="Lai Z."/>
            <person name="Le Paslier M.C."/>
            <person name="Lippi Y."/>
            <person name="Lorenzon L."/>
            <person name="Mandel J.R."/>
            <person name="Marage G."/>
            <person name="Marchand G."/>
            <person name="Marquand E."/>
            <person name="Bret-Mestries E."/>
            <person name="Morien E."/>
            <person name="Nambeesan S."/>
            <person name="Nguyen T."/>
            <person name="Pegot-Espagnet P."/>
            <person name="Pouilly N."/>
            <person name="Raftis F."/>
            <person name="Sallet E."/>
            <person name="Schiex T."/>
            <person name="Thomas J."/>
            <person name="Vandecasteele C."/>
            <person name="Vares D."/>
            <person name="Vear F."/>
            <person name="Vautrin S."/>
            <person name="Crespi M."/>
            <person name="Mangin B."/>
            <person name="Burke J.M."/>
            <person name="Salse J."/>
            <person name="Munos S."/>
            <person name="Vincourt P."/>
            <person name="Rieseberg L.H."/>
            <person name="Langlade N.B."/>
        </authorList>
    </citation>
    <scope>NUCLEOTIDE SEQUENCE [LARGE SCALE GENOMIC DNA]</scope>
    <source>
        <strain evidence="2">cv. SF193</strain>
    </source>
</reference>
<gene>
    <name evidence="1" type="ORF">HannXRQ_Chr10g0286551</name>
</gene>
<accession>A0A251THG9</accession>
<evidence type="ECO:0000313" key="2">
    <source>
        <dbReference type="Proteomes" id="UP000215914"/>
    </source>
</evidence>
<keyword evidence="2" id="KW-1185">Reference proteome</keyword>
<name>A0A251THG9_HELAN</name>
<organism evidence="1 2">
    <name type="scientific">Helianthus annuus</name>
    <name type="common">Common sunflower</name>
    <dbReference type="NCBI Taxonomy" id="4232"/>
    <lineage>
        <taxon>Eukaryota</taxon>
        <taxon>Viridiplantae</taxon>
        <taxon>Streptophyta</taxon>
        <taxon>Embryophyta</taxon>
        <taxon>Tracheophyta</taxon>
        <taxon>Spermatophyta</taxon>
        <taxon>Magnoliopsida</taxon>
        <taxon>eudicotyledons</taxon>
        <taxon>Gunneridae</taxon>
        <taxon>Pentapetalae</taxon>
        <taxon>asterids</taxon>
        <taxon>campanulids</taxon>
        <taxon>Asterales</taxon>
        <taxon>Asteraceae</taxon>
        <taxon>Asteroideae</taxon>
        <taxon>Heliantheae alliance</taxon>
        <taxon>Heliantheae</taxon>
        <taxon>Helianthus</taxon>
    </lineage>
</organism>
<proteinExistence type="predicted"/>
<evidence type="ECO:0000313" key="1">
    <source>
        <dbReference type="EMBL" id="OTG10344.1"/>
    </source>
</evidence>
<protein>
    <submittedName>
        <fullName evidence="1">Uncharacterized protein</fullName>
    </submittedName>
</protein>
<dbReference type="InParanoid" id="A0A251THG9"/>
<sequence length="116" mass="13427">MAIFNTFWIEETHFFILYKAKQGRTLCCPSRSTGYGSTFYRILLNNYEYTPKKESISPNQLKIISQNPNCLFRHTTSDGDKFANLNRISDFARVTVEMGMHSSFPSVYRVVKLALL</sequence>
<dbReference type="Proteomes" id="UP000215914">
    <property type="component" value="Chromosome 10"/>
</dbReference>